<feature type="compositionally biased region" description="Basic and acidic residues" evidence="1">
    <location>
        <begin position="246"/>
        <end position="265"/>
    </location>
</feature>
<organism evidence="2 3">
    <name type="scientific">Solanum commersonii</name>
    <name type="common">Commerson's wild potato</name>
    <name type="synonym">Commerson's nightshade</name>
    <dbReference type="NCBI Taxonomy" id="4109"/>
    <lineage>
        <taxon>Eukaryota</taxon>
        <taxon>Viridiplantae</taxon>
        <taxon>Streptophyta</taxon>
        <taxon>Embryophyta</taxon>
        <taxon>Tracheophyta</taxon>
        <taxon>Spermatophyta</taxon>
        <taxon>Magnoliopsida</taxon>
        <taxon>eudicotyledons</taxon>
        <taxon>Gunneridae</taxon>
        <taxon>Pentapetalae</taxon>
        <taxon>asterids</taxon>
        <taxon>lamiids</taxon>
        <taxon>Solanales</taxon>
        <taxon>Solanaceae</taxon>
        <taxon>Solanoideae</taxon>
        <taxon>Solaneae</taxon>
        <taxon>Solanum</taxon>
    </lineage>
</organism>
<dbReference type="Proteomes" id="UP000824120">
    <property type="component" value="Chromosome 12"/>
</dbReference>
<evidence type="ECO:0000256" key="1">
    <source>
        <dbReference type="SAM" id="MobiDB-lite"/>
    </source>
</evidence>
<name>A0A9J5W985_SOLCO</name>
<accession>A0A9J5W985</accession>
<keyword evidence="3" id="KW-1185">Reference proteome</keyword>
<dbReference type="AlphaFoldDB" id="A0A9J5W985"/>
<evidence type="ECO:0000313" key="2">
    <source>
        <dbReference type="EMBL" id="KAG5572141.1"/>
    </source>
</evidence>
<sequence>MTNSASSSKILISQEVENPSSFNFSIPLPDESHSTPVCGVGEMDESITPLAEVVASPVLSSEENLPYSPTLNSEAQYVDESSAEEVEVASRGVSSTMSERFFEGDLPEGRGPESNILAVGAELVATQSLTLLRGNEEEEKPPLRWNRIGVRGSNTLTVGIPNLETANNTHESEKERQRNGKGNMVVSRSKGDKKRYGTRSETQKLMGSAIAASRVQTERARKRRRKVHEPKKPTSTHLPIMSSDTESNRIKEGEEKRVESKELQKAAKKSLVKKGKVKKGTTVKSSRAKGLGQSVQNPIAAKKMTREEQITEIEKQKVLNDRVFYHDIITDFGTRNLLKMDLLEDGGIKITVKGVKILLDEETLGIILGVLVEVVRSIKGCQPSSEFSTRATKRGDVKRPGLPKKFLKGEY</sequence>
<feature type="compositionally biased region" description="Basic residues" evidence="1">
    <location>
        <begin position="266"/>
        <end position="281"/>
    </location>
</feature>
<gene>
    <name evidence="2" type="ORF">H5410_061907</name>
</gene>
<dbReference type="EMBL" id="JACXVP010000012">
    <property type="protein sequence ID" value="KAG5572141.1"/>
    <property type="molecule type" value="Genomic_DNA"/>
</dbReference>
<evidence type="ECO:0000313" key="3">
    <source>
        <dbReference type="Proteomes" id="UP000824120"/>
    </source>
</evidence>
<protein>
    <submittedName>
        <fullName evidence="2">Uncharacterized protein</fullName>
    </submittedName>
</protein>
<comment type="caution">
    <text evidence="2">The sequence shown here is derived from an EMBL/GenBank/DDBJ whole genome shotgun (WGS) entry which is preliminary data.</text>
</comment>
<feature type="region of interest" description="Disordered" evidence="1">
    <location>
        <begin position="165"/>
        <end position="291"/>
    </location>
</feature>
<feature type="compositionally biased region" description="Polar residues" evidence="1">
    <location>
        <begin position="233"/>
        <end position="245"/>
    </location>
</feature>
<proteinExistence type="predicted"/>
<reference evidence="2 3" key="1">
    <citation type="submission" date="2020-09" db="EMBL/GenBank/DDBJ databases">
        <title>De no assembly of potato wild relative species, Solanum commersonii.</title>
        <authorList>
            <person name="Cho K."/>
        </authorList>
    </citation>
    <scope>NUCLEOTIDE SEQUENCE [LARGE SCALE GENOMIC DNA]</scope>
    <source>
        <strain evidence="2">LZ3.2</strain>
        <tissue evidence="2">Leaf</tissue>
    </source>
</reference>
<feature type="compositionally biased region" description="Basic residues" evidence="1">
    <location>
        <begin position="220"/>
        <end position="229"/>
    </location>
</feature>